<keyword evidence="3" id="KW-1185">Reference proteome</keyword>
<keyword evidence="1" id="KW-0812">Transmembrane</keyword>
<organism evidence="2 3">
    <name type="scientific">Caenorhabditis japonica</name>
    <dbReference type="NCBI Taxonomy" id="281687"/>
    <lineage>
        <taxon>Eukaryota</taxon>
        <taxon>Metazoa</taxon>
        <taxon>Ecdysozoa</taxon>
        <taxon>Nematoda</taxon>
        <taxon>Chromadorea</taxon>
        <taxon>Rhabditida</taxon>
        <taxon>Rhabditina</taxon>
        <taxon>Rhabditomorpha</taxon>
        <taxon>Rhabditoidea</taxon>
        <taxon>Rhabditidae</taxon>
        <taxon>Peloderinae</taxon>
        <taxon>Caenorhabditis</taxon>
    </lineage>
</organism>
<accession>A0A8R1DW28</accession>
<keyword evidence="1" id="KW-0472">Membrane</keyword>
<keyword evidence="1" id="KW-1133">Transmembrane helix</keyword>
<dbReference type="AlphaFoldDB" id="A0A8R1DW28"/>
<dbReference type="EnsemblMetazoa" id="CJA14241.1">
    <property type="protein sequence ID" value="CJA14241.1"/>
    <property type="gene ID" value="WBGene00133445"/>
</dbReference>
<name>A0A8R1DW28_CAEJA</name>
<proteinExistence type="predicted"/>
<evidence type="ECO:0000313" key="3">
    <source>
        <dbReference type="Proteomes" id="UP000005237"/>
    </source>
</evidence>
<evidence type="ECO:0000256" key="1">
    <source>
        <dbReference type="SAM" id="Phobius"/>
    </source>
</evidence>
<evidence type="ECO:0000313" key="2">
    <source>
        <dbReference type="EnsemblMetazoa" id="CJA14241.1"/>
    </source>
</evidence>
<dbReference type="Proteomes" id="UP000005237">
    <property type="component" value="Unassembled WGS sequence"/>
</dbReference>
<reference evidence="3" key="1">
    <citation type="submission" date="2010-08" db="EMBL/GenBank/DDBJ databases">
        <authorList>
            <consortium name="Caenorhabditis japonica Sequencing Consortium"/>
            <person name="Wilson R.K."/>
        </authorList>
    </citation>
    <scope>NUCLEOTIDE SEQUENCE [LARGE SCALE GENOMIC DNA]</scope>
    <source>
        <strain evidence="3">DF5081</strain>
    </source>
</reference>
<sequence>MIASVIPFYVICLCNVSHITLAIFFFSTIVEFLDALHWGFTHRSSFIEYADDTEFGVIQRTYINHSKYSILMDKADRFEPLHEQPDFVNYHIKADKDLEKVLRFRENRKMQQMAADDAILIKKQK</sequence>
<protein>
    <submittedName>
        <fullName evidence="2">Uncharacterized protein</fullName>
    </submittedName>
</protein>
<reference evidence="2" key="2">
    <citation type="submission" date="2022-06" db="UniProtKB">
        <authorList>
            <consortium name="EnsemblMetazoa"/>
        </authorList>
    </citation>
    <scope>IDENTIFICATION</scope>
    <source>
        <strain evidence="2">DF5081</strain>
    </source>
</reference>
<feature type="transmembrane region" description="Helical" evidence="1">
    <location>
        <begin position="6"/>
        <end position="33"/>
    </location>
</feature>